<gene>
    <name evidence="2" type="ORF">TELCIR_00977</name>
</gene>
<dbReference type="SUPFAM" id="SSF52058">
    <property type="entry name" value="L domain-like"/>
    <property type="match status" value="1"/>
</dbReference>
<dbReference type="EMBL" id="KZ345021">
    <property type="protein sequence ID" value="PIO76927.1"/>
    <property type="molecule type" value="Genomic_DNA"/>
</dbReference>
<keyword evidence="3" id="KW-1185">Reference proteome</keyword>
<evidence type="ECO:0000313" key="2">
    <source>
        <dbReference type="EMBL" id="PIO76927.1"/>
    </source>
</evidence>
<name>A0A2G9V372_TELCI</name>
<reference evidence="2 3" key="1">
    <citation type="submission" date="2015-09" db="EMBL/GenBank/DDBJ databases">
        <title>Draft genome of the parasitic nematode Teladorsagia circumcincta isolate WARC Sus (inbred).</title>
        <authorList>
            <person name="Mitreva M."/>
        </authorList>
    </citation>
    <scope>NUCLEOTIDE SEQUENCE [LARGE SCALE GENOMIC DNA]</scope>
    <source>
        <strain evidence="2 3">S</strain>
    </source>
</reference>
<proteinExistence type="predicted"/>
<dbReference type="Proteomes" id="UP000230423">
    <property type="component" value="Unassembled WGS sequence"/>
</dbReference>
<dbReference type="PANTHER" id="PTHR21662">
    <property type="entry name" value="RECEPTOR PROTEIN-TYROSINE KINASE"/>
    <property type="match status" value="1"/>
</dbReference>
<dbReference type="Pfam" id="PF01030">
    <property type="entry name" value="Recep_L_domain"/>
    <property type="match status" value="1"/>
</dbReference>
<dbReference type="InterPro" id="IPR036941">
    <property type="entry name" value="Rcpt_L-dom_sf"/>
</dbReference>
<protein>
    <submittedName>
        <fullName evidence="2">Receptor L domain protein</fullName>
    </submittedName>
</protein>
<sequence>MDELTSYHNADSGCELDEPLTQAIVSALEDNCELIYGDFILASNDTPSYDLLMRKFGAATEIVGQVIVMNTELVDLGFLGSVRRISYYYFDDEIVTEKFVQVALNDKLERLKWSKLEDISIVTVQISGNPKLCFTANEMSGLFSALEVAKMEGRVCEGKDRVSLRVFYY</sequence>
<keyword evidence="2" id="KW-0675">Receptor</keyword>
<dbReference type="Gene3D" id="3.80.20.20">
    <property type="entry name" value="Receptor L-domain"/>
    <property type="match status" value="1"/>
</dbReference>
<dbReference type="InterPro" id="IPR053079">
    <property type="entry name" value="SPS2_domain"/>
</dbReference>
<dbReference type="InterPro" id="IPR000494">
    <property type="entry name" value="Rcpt_L-dom"/>
</dbReference>
<evidence type="ECO:0000259" key="1">
    <source>
        <dbReference type="Pfam" id="PF01030"/>
    </source>
</evidence>
<dbReference type="OrthoDB" id="5868504at2759"/>
<dbReference type="AlphaFoldDB" id="A0A2G9V372"/>
<organism evidence="2 3">
    <name type="scientific">Teladorsagia circumcincta</name>
    <name type="common">Brown stomach worm</name>
    <name type="synonym">Ostertagia circumcincta</name>
    <dbReference type="NCBI Taxonomy" id="45464"/>
    <lineage>
        <taxon>Eukaryota</taxon>
        <taxon>Metazoa</taxon>
        <taxon>Ecdysozoa</taxon>
        <taxon>Nematoda</taxon>
        <taxon>Chromadorea</taxon>
        <taxon>Rhabditida</taxon>
        <taxon>Rhabditina</taxon>
        <taxon>Rhabditomorpha</taxon>
        <taxon>Strongyloidea</taxon>
        <taxon>Trichostrongylidae</taxon>
        <taxon>Teladorsagia</taxon>
    </lineage>
</organism>
<evidence type="ECO:0000313" key="3">
    <source>
        <dbReference type="Proteomes" id="UP000230423"/>
    </source>
</evidence>
<accession>A0A2G9V372</accession>
<dbReference type="PANTHER" id="PTHR21662:SF59">
    <property type="entry name" value="RECEPTOR PROTEIN-TYROSINE KINASE"/>
    <property type="match status" value="1"/>
</dbReference>
<feature type="domain" description="Receptor L-domain" evidence="1">
    <location>
        <begin position="31"/>
        <end position="138"/>
    </location>
</feature>